<keyword evidence="1" id="KW-0067">ATP-binding</keyword>
<dbReference type="Pfam" id="PF13589">
    <property type="entry name" value="HATPase_c_3"/>
    <property type="match status" value="1"/>
</dbReference>
<dbReference type="GO" id="GO:0005524">
    <property type="term" value="F:ATP binding"/>
    <property type="evidence" value="ECO:0007669"/>
    <property type="project" value="UniProtKB-KW"/>
</dbReference>
<comment type="caution">
    <text evidence="1">The sequence shown here is derived from an EMBL/GenBank/DDBJ whole genome shotgun (WGS) entry which is preliminary data.</text>
</comment>
<dbReference type="SUPFAM" id="SSF55874">
    <property type="entry name" value="ATPase domain of HSP90 chaperone/DNA topoisomerase II/histidine kinase"/>
    <property type="match status" value="1"/>
</dbReference>
<dbReference type="InterPro" id="IPR036890">
    <property type="entry name" value="HATPase_C_sf"/>
</dbReference>
<reference evidence="1 2" key="1">
    <citation type="submission" date="2018-08" db="EMBL/GenBank/DDBJ databases">
        <title>Genome sequence of Marinobacter flavimaris KCTC 12185.</title>
        <authorList>
            <person name="Chun J."/>
            <person name="Kim B.-Y."/>
            <person name="Choi S.-B."/>
            <person name="Kwak M.-J."/>
        </authorList>
    </citation>
    <scope>NUCLEOTIDE SEQUENCE [LARGE SCALE GENOMIC DNA]</scope>
    <source>
        <strain evidence="1 2">KCTC 12185</strain>
    </source>
</reference>
<evidence type="ECO:0000313" key="1">
    <source>
        <dbReference type="EMBL" id="RDU39310.1"/>
    </source>
</evidence>
<gene>
    <name evidence="1" type="ORF">DXI23_18795</name>
</gene>
<dbReference type="RefSeq" id="WP_104271998.1">
    <property type="nucleotide sequence ID" value="NZ_PSSW01000013.1"/>
</dbReference>
<organism evidence="1 2">
    <name type="scientific">Marinobacter flavimaris</name>
    <dbReference type="NCBI Taxonomy" id="262076"/>
    <lineage>
        <taxon>Bacteria</taxon>
        <taxon>Pseudomonadati</taxon>
        <taxon>Pseudomonadota</taxon>
        <taxon>Gammaproteobacteria</taxon>
        <taxon>Pseudomonadales</taxon>
        <taxon>Marinobacteraceae</taxon>
        <taxon>Marinobacter</taxon>
    </lineage>
</organism>
<accession>A0A3D8GXX6</accession>
<name>A0A3D8GXX6_9GAMM</name>
<dbReference type="Gene3D" id="3.30.565.10">
    <property type="entry name" value="Histidine kinase-like ATPase, C-terminal domain"/>
    <property type="match status" value="1"/>
</dbReference>
<dbReference type="EMBL" id="QRDH01000012">
    <property type="protein sequence ID" value="RDU39310.1"/>
    <property type="molecule type" value="Genomic_DNA"/>
</dbReference>
<protein>
    <submittedName>
        <fullName evidence="1">ATP-binding protein</fullName>
    </submittedName>
</protein>
<keyword evidence="1" id="KW-0547">Nucleotide-binding</keyword>
<proteinExistence type="predicted"/>
<keyword evidence="2" id="KW-1185">Reference proteome</keyword>
<dbReference type="AlphaFoldDB" id="A0A3D8GXX6"/>
<dbReference type="Proteomes" id="UP000256431">
    <property type="component" value="Unassembled WGS sequence"/>
</dbReference>
<evidence type="ECO:0000313" key="2">
    <source>
        <dbReference type="Proteomes" id="UP000256431"/>
    </source>
</evidence>
<sequence>MDRIPLAPEAGPFLDSLRSIGYSLDSAVADVIDNSISAGASQIDIFADWGNGSPRLAIKDDGKGMSPGELADAMRLGGLSSKATRSKTDLGRFGLGLKTASFSQCKNLSVISRNHPATEWYGLRWNLSLVEKENIWAVEVLPEDHCKQILEEIDYLFEAGTAVVWDDLDRVMDSTSVNAQTFFERRIVEVKEHLGLTFHRFVSGDEVKRVKMSVNDNAVSPMDPFGVRPPQEAPASTLLSDEQLRVSNHRIRVRSYLLPHPSKLSHNHLNSISKNGDYHSGQGLYVYRAGRLILHGGWQRLIKTSEANKLARVQVDFDNDSDELWSLDVKKSRVELPATLRDQLKRVVRNVCQKSNSTFTKRARMPSLDLHPIWERVYDRDRSQIRYRIDRNHSLVKGLLGKSARTPGEAALLSLIEESLPVELIKNDLSSDDIKVGHSDDEAELQEMVASLLNAGIDEEIIANSIASDSNFGFSYEAIKKLIGRVESGEHE</sequence>